<keyword evidence="3 5" id="KW-0413">Isomerase</keyword>
<dbReference type="EC" id="5.4.99.-" evidence="5"/>
<dbReference type="CDD" id="cd02869">
    <property type="entry name" value="PseudoU_synth_RluA_like"/>
    <property type="match status" value="1"/>
</dbReference>
<evidence type="ECO:0000313" key="8">
    <source>
        <dbReference type="Proteomes" id="UP001519306"/>
    </source>
</evidence>
<evidence type="ECO:0000256" key="3">
    <source>
        <dbReference type="ARBA" id="ARBA00023235"/>
    </source>
</evidence>
<dbReference type="InterPro" id="IPR002942">
    <property type="entry name" value="S4_RNA-bd"/>
</dbReference>
<evidence type="ECO:0000256" key="2">
    <source>
        <dbReference type="ARBA" id="ARBA00010876"/>
    </source>
</evidence>
<dbReference type="Proteomes" id="UP001519306">
    <property type="component" value="Unassembled WGS sequence"/>
</dbReference>
<keyword evidence="8" id="KW-1185">Reference proteome</keyword>
<evidence type="ECO:0000256" key="4">
    <source>
        <dbReference type="PROSITE-ProRule" id="PRU00182"/>
    </source>
</evidence>
<dbReference type="RefSeq" id="WP_210060508.1">
    <property type="nucleotide sequence ID" value="NZ_JAGGLJ010000005.1"/>
</dbReference>
<protein>
    <recommendedName>
        <fullName evidence="5">Pseudouridine synthase</fullName>
        <ecNumber evidence="5">5.4.99.-</ecNumber>
    </recommendedName>
</protein>
<reference evidence="7 8" key="1">
    <citation type="submission" date="2021-03" db="EMBL/GenBank/DDBJ databases">
        <title>Genomic Encyclopedia of Type Strains, Phase IV (KMG-IV): sequencing the most valuable type-strain genomes for metagenomic binning, comparative biology and taxonomic classification.</title>
        <authorList>
            <person name="Goeker M."/>
        </authorList>
    </citation>
    <scope>NUCLEOTIDE SEQUENCE [LARGE SCALE GENOMIC DNA]</scope>
    <source>
        <strain evidence="7 8">DSM 27563</strain>
    </source>
</reference>
<accession>A0ABS4KBR1</accession>
<proteinExistence type="inferred from homology"/>
<dbReference type="InterPro" id="IPR006145">
    <property type="entry name" value="PsdUridine_synth_RsuA/RluA"/>
</dbReference>
<dbReference type="Gene3D" id="3.10.290.10">
    <property type="entry name" value="RNA-binding S4 domain"/>
    <property type="match status" value="1"/>
</dbReference>
<dbReference type="PROSITE" id="PS50889">
    <property type="entry name" value="S4"/>
    <property type="match status" value="1"/>
</dbReference>
<dbReference type="GO" id="GO:0160140">
    <property type="term" value="F:23S rRNA pseudouridine(1911/1915/1917) synthase activity"/>
    <property type="evidence" value="ECO:0007669"/>
    <property type="project" value="UniProtKB-EC"/>
</dbReference>
<comment type="similarity">
    <text evidence="2 5">Belongs to the pseudouridine synthase RluA family.</text>
</comment>
<evidence type="ECO:0000259" key="6">
    <source>
        <dbReference type="SMART" id="SM00363"/>
    </source>
</evidence>
<dbReference type="InterPro" id="IPR050188">
    <property type="entry name" value="RluA_PseudoU_synthase"/>
</dbReference>
<dbReference type="Gene3D" id="3.30.2350.10">
    <property type="entry name" value="Pseudouridine synthase"/>
    <property type="match status" value="1"/>
</dbReference>
<dbReference type="Pfam" id="PF00849">
    <property type="entry name" value="PseudoU_synth_2"/>
    <property type="match status" value="1"/>
</dbReference>
<dbReference type="SMART" id="SM00363">
    <property type="entry name" value="S4"/>
    <property type="match status" value="1"/>
</dbReference>
<keyword evidence="4" id="KW-0694">RNA-binding</keyword>
<dbReference type="EMBL" id="JAGGLJ010000005">
    <property type="protein sequence ID" value="MBP2025212.1"/>
    <property type="molecule type" value="Genomic_DNA"/>
</dbReference>
<gene>
    <name evidence="7" type="ORF">J2Z71_000737</name>
</gene>
<dbReference type="InterPro" id="IPR020103">
    <property type="entry name" value="PsdUridine_synth_cat_dom_sf"/>
</dbReference>
<sequence>MVDKLIIIEKNNEYIGSRLDKFLLNKLSINRSQIKKYISNENILVNEKKVKAGYILKENDQIFIYYEDELKLIPQKIDFNILYEDEYIAVISKPQNLIVHPGAGHFEDTLVNGLLYRFNSLATTGEEFRPGIVHRLDKDTSGLMIIAKQDIAYERLVDQFKNSEIHKEYLAIVEGVIDSKGRIEEPIGRDPRNRTKMAVVYENSKNAITEYEVLKNYNLFTLIKVRILTGRTHQIRVHMSYIKHPVLGDLTYGHKNKYKIDKQMLHAYKLIFNHPITNEKIEITDDYPIRFEKFLKRGDI</sequence>
<dbReference type="InterPro" id="IPR006224">
    <property type="entry name" value="PsdUridine_synth_RluA-like_CS"/>
</dbReference>
<comment type="function">
    <text evidence="5">Responsible for synthesis of pseudouridine from uracil.</text>
</comment>
<dbReference type="PANTHER" id="PTHR21600">
    <property type="entry name" value="MITOCHONDRIAL RNA PSEUDOURIDINE SYNTHASE"/>
    <property type="match status" value="1"/>
</dbReference>
<dbReference type="SUPFAM" id="SSF55120">
    <property type="entry name" value="Pseudouridine synthase"/>
    <property type="match status" value="1"/>
</dbReference>
<name>A0ABS4KBR1_9FIRM</name>
<dbReference type="InterPro" id="IPR036986">
    <property type="entry name" value="S4_RNA-bd_sf"/>
</dbReference>
<dbReference type="NCBIfam" id="TIGR00005">
    <property type="entry name" value="rluA_subfam"/>
    <property type="match status" value="1"/>
</dbReference>
<dbReference type="InterPro" id="IPR006225">
    <property type="entry name" value="PsdUridine_synth_RluC/D"/>
</dbReference>
<dbReference type="PROSITE" id="PS01129">
    <property type="entry name" value="PSI_RLU"/>
    <property type="match status" value="1"/>
</dbReference>
<comment type="caution">
    <text evidence="7">The sequence shown here is derived from an EMBL/GenBank/DDBJ whole genome shotgun (WGS) entry which is preliminary data.</text>
</comment>
<dbReference type="SUPFAM" id="SSF55174">
    <property type="entry name" value="Alpha-L RNA-binding motif"/>
    <property type="match status" value="1"/>
</dbReference>
<dbReference type="Pfam" id="PF01479">
    <property type="entry name" value="S4"/>
    <property type="match status" value="1"/>
</dbReference>
<organism evidence="7 8">
    <name type="scientific">Peptoniphilus stercorisuis</name>
    <dbReference type="NCBI Taxonomy" id="1436965"/>
    <lineage>
        <taxon>Bacteria</taxon>
        <taxon>Bacillati</taxon>
        <taxon>Bacillota</taxon>
        <taxon>Tissierellia</taxon>
        <taxon>Tissierellales</taxon>
        <taxon>Peptoniphilaceae</taxon>
        <taxon>Peptoniphilus</taxon>
    </lineage>
</organism>
<comment type="catalytic activity">
    <reaction evidence="1 5">
        <text>a uridine in RNA = a pseudouridine in RNA</text>
        <dbReference type="Rhea" id="RHEA:48348"/>
        <dbReference type="Rhea" id="RHEA-COMP:12068"/>
        <dbReference type="Rhea" id="RHEA-COMP:12069"/>
        <dbReference type="ChEBI" id="CHEBI:65314"/>
        <dbReference type="ChEBI" id="CHEBI:65315"/>
    </reaction>
</comment>
<evidence type="ECO:0000256" key="1">
    <source>
        <dbReference type="ARBA" id="ARBA00000073"/>
    </source>
</evidence>
<evidence type="ECO:0000256" key="5">
    <source>
        <dbReference type="RuleBase" id="RU362028"/>
    </source>
</evidence>
<feature type="domain" description="RNA-binding S4" evidence="6">
    <location>
        <begin position="17"/>
        <end position="78"/>
    </location>
</feature>
<evidence type="ECO:0000313" key="7">
    <source>
        <dbReference type="EMBL" id="MBP2025212.1"/>
    </source>
</evidence>
<dbReference type="CDD" id="cd00165">
    <property type="entry name" value="S4"/>
    <property type="match status" value="1"/>
</dbReference>
<dbReference type="PANTHER" id="PTHR21600:SF44">
    <property type="entry name" value="RIBOSOMAL LARGE SUBUNIT PSEUDOURIDINE SYNTHASE D"/>
    <property type="match status" value="1"/>
</dbReference>